<feature type="compositionally biased region" description="Polar residues" evidence="3">
    <location>
        <begin position="802"/>
        <end position="817"/>
    </location>
</feature>
<feature type="compositionally biased region" description="Basic and acidic residues" evidence="3">
    <location>
        <begin position="768"/>
        <end position="781"/>
    </location>
</feature>
<dbReference type="PANTHER" id="PTHR32083:SF34">
    <property type="entry name" value="COILED-COIL DOMAIN-CONTAINING PROTEIN 146"/>
    <property type="match status" value="1"/>
</dbReference>
<dbReference type="Proteomes" id="UP000699462">
    <property type="component" value="Unassembled WGS sequence"/>
</dbReference>
<evidence type="ECO:0000313" key="5">
    <source>
        <dbReference type="Proteomes" id="UP000699462"/>
    </source>
</evidence>
<evidence type="ECO:0000256" key="1">
    <source>
        <dbReference type="ARBA" id="ARBA00023054"/>
    </source>
</evidence>
<dbReference type="PANTHER" id="PTHR32083">
    <property type="entry name" value="CILIA AND FLAGELLA-ASSOCIATED PROTEIN 58-RELATED"/>
    <property type="match status" value="1"/>
</dbReference>
<name>A0A8T0D054_9TREM</name>
<feature type="region of interest" description="Disordered" evidence="3">
    <location>
        <begin position="571"/>
        <end position="593"/>
    </location>
</feature>
<feature type="region of interest" description="Disordered" evidence="3">
    <location>
        <begin position="649"/>
        <end position="678"/>
    </location>
</feature>
<organism evidence="4 5">
    <name type="scientific">Paragonimus westermani</name>
    <dbReference type="NCBI Taxonomy" id="34504"/>
    <lineage>
        <taxon>Eukaryota</taxon>
        <taxon>Metazoa</taxon>
        <taxon>Spiralia</taxon>
        <taxon>Lophotrochozoa</taxon>
        <taxon>Platyhelminthes</taxon>
        <taxon>Trematoda</taxon>
        <taxon>Digenea</taxon>
        <taxon>Plagiorchiida</taxon>
        <taxon>Troglotremata</taxon>
        <taxon>Troglotrematidae</taxon>
        <taxon>Paragonimus</taxon>
    </lineage>
</organism>
<reference evidence="4 5" key="1">
    <citation type="submission" date="2019-07" db="EMBL/GenBank/DDBJ databases">
        <title>Annotation for the trematode Paragonimus westermani.</title>
        <authorList>
            <person name="Choi Y.-J."/>
        </authorList>
    </citation>
    <scope>NUCLEOTIDE SEQUENCE [LARGE SCALE GENOMIC DNA]</scope>
    <source>
        <strain evidence="4">180907_Pwestermani</strain>
    </source>
</reference>
<protein>
    <submittedName>
        <fullName evidence="4">Coiled-coil domain-containing protein</fullName>
    </submittedName>
</protein>
<proteinExistence type="predicted"/>
<evidence type="ECO:0000256" key="3">
    <source>
        <dbReference type="SAM" id="MobiDB-lite"/>
    </source>
</evidence>
<evidence type="ECO:0000256" key="2">
    <source>
        <dbReference type="SAM" id="Coils"/>
    </source>
</evidence>
<dbReference type="OrthoDB" id="10262929at2759"/>
<feature type="compositionally biased region" description="Basic and acidic residues" evidence="3">
    <location>
        <begin position="663"/>
        <end position="674"/>
    </location>
</feature>
<keyword evidence="5" id="KW-1185">Reference proteome</keyword>
<gene>
    <name evidence="4" type="ORF">P879_07822</name>
</gene>
<keyword evidence="1 2" id="KW-0175">Coiled coil</keyword>
<feature type="compositionally biased region" description="Pro residues" evidence="3">
    <location>
        <begin position="576"/>
        <end position="585"/>
    </location>
</feature>
<dbReference type="EMBL" id="JTDF01021863">
    <property type="protein sequence ID" value="KAF8561283.1"/>
    <property type="molecule type" value="Genomic_DNA"/>
</dbReference>
<dbReference type="AlphaFoldDB" id="A0A8T0D054"/>
<dbReference type="GO" id="GO:0005856">
    <property type="term" value="C:cytoskeleton"/>
    <property type="evidence" value="ECO:0007669"/>
    <property type="project" value="TreeGrafter"/>
</dbReference>
<accession>A0A8T0D054</accession>
<feature type="coiled-coil region" evidence="2">
    <location>
        <begin position="170"/>
        <end position="204"/>
    </location>
</feature>
<comment type="caution">
    <text evidence="4">The sequence shown here is derived from an EMBL/GenBank/DDBJ whole genome shotgun (WGS) entry which is preliminary data.</text>
</comment>
<feature type="region of interest" description="Disordered" evidence="3">
    <location>
        <begin position="759"/>
        <end position="817"/>
    </location>
</feature>
<evidence type="ECO:0000313" key="4">
    <source>
        <dbReference type="EMBL" id="KAF8561283.1"/>
    </source>
</evidence>
<sequence>MQESWYEMEMVNRTEKARFLQRMNIAEQDKKNGSEELAKLTRERDVYMRHCKKVQTQIEMLNDSVRVVRLLHDKARARYIVTPRYDGEMLARKRRLARTIEHLKQDLEDEQKRTASQVAQLSRTVGAAERRLALMEYLRAENWELIRLTTNLSEGLSKAIAEYTSARLHHERLMEDLVAKNKTLQEAQKVLDELGTKLADVSALYSKMKLERNKCVSLLQASVKLALDTRERLRMHMNEAEIIIFRLQRHDKELARERSLYGSAIVQRDYKRNELCKMVHLHAEQLARREQMRRSIHCINRIFNQTEAETLSVKKAKERSAQIRNERAILLIERNQEVYILQQRIDAQDVAGRTAQQTLSTLDEEYECLNRYRNHLVRYIEVVKNMLPTHKKLTAELQGLIHQLIGSRMELARLTDLAEDPDVPGRLRLLGGKDPSQHELWITLGRLERRMAAKEEDMAEKNLTYEAVCRLVDGLQVRATAGKDDTLTLAMEVNQVKHRLVQLRNYMKTMYAELVVCGAERNTLKEQVINLERGLDIYSLRMRYGFPPSADLEQKWQVNVQLAKIRKAGKFDHPPKIQPMRPPGTKPSKLEEPRQSPLDILQWRWTGAVNVNNQRRMDLENEKRQFNQMASDLSAEINIHPAYRSVRLPPILGRSNRQPLSHRRPDQHSTELHRRYPPQAVQVRSLGKRPYSAQVTGLRPQDRMRHLVSTKTRITKTNRLTSNSNRQRSTEIVNGDFNPNTSQLSLIKSDEDSVSLAIDGDNNDEPQEEKLTRTSLEHQVEESVPTWTEENDMIALEPERPGTNSVQCSSDTEFVAN</sequence>
<feature type="coiled-coil region" evidence="2">
    <location>
        <begin position="90"/>
        <end position="124"/>
    </location>
</feature>